<dbReference type="EMBL" id="BAABLO010000005">
    <property type="protein sequence ID" value="GAA4722228.1"/>
    <property type="molecule type" value="Genomic_DNA"/>
</dbReference>
<dbReference type="Gene3D" id="3.40.50.1820">
    <property type="entry name" value="alpha/beta hydrolase"/>
    <property type="match status" value="1"/>
</dbReference>
<sequence>MGAGAEGDDARGEGAGVAEGERWDELLGGPVRSLVFSPQGWVEPTLRVAVFPGLGLPNYLLPLARRLAELGCEVVVFDALAFRGRRARVLPTIGGLAAAGAEWLAAVVARDPDTPVVVLGHSTGAQVALESVLHSPPRTGVLALVMAGPTFTPAQRRLHRLAGAALTAWRKDPPTELVVLRNLARVRTDVVRIVLSGLRHRPEVRVAALTVPLTVTAGEADSFAPAPWLHELADGAGGPSRVVVLPGSHNNVFPHAHEVAALVVTAGDVGLNPGGRTPSATRARD</sequence>
<protein>
    <recommendedName>
        <fullName evidence="1">AB hydrolase-1 domain-containing protein</fullName>
    </recommendedName>
</protein>
<gene>
    <name evidence="2" type="ORF">GCM10025782_20250</name>
</gene>
<dbReference type="SUPFAM" id="SSF53474">
    <property type="entry name" value="alpha/beta-Hydrolases"/>
    <property type="match status" value="1"/>
</dbReference>
<dbReference type="InterPro" id="IPR029058">
    <property type="entry name" value="AB_hydrolase_fold"/>
</dbReference>
<dbReference type="InterPro" id="IPR000073">
    <property type="entry name" value="AB_hydrolase_1"/>
</dbReference>
<dbReference type="Proteomes" id="UP001500556">
    <property type="component" value="Unassembled WGS sequence"/>
</dbReference>
<accession>A0ABP8Y5X8</accession>
<dbReference type="RefSeq" id="WP_345502974.1">
    <property type="nucleotide sequence ID" value="NZ_BAABLO010000005.1"/>
</dbReference>
<evidence type="ECO:0000313" key="2">
    <source>
        <dbReference type="EMBL" id="GAA4722228.1"/>
    </source>
</evidence>
<organism evidence="2 3">
    <name type="scientific">Pedococcus ginsenosidimutans</name>
    <dbReference type="NCBI Taxonomy" id="490570"/>
    <lineage>
        <taxon>Bacteria</taxon>
        <taxon>Bacillati</taxon>
        <taxon>Actinomycetota</taxon>
        <taxon>Actinomycetes</taxon>
        <taxon>Micrococcales</taxon>
        <taxon>Intrasporangiaceae</taxon>
        <taxon>Pedococcus</taxon>
    </lineage>
</organism>
<feature type="domain" description="AB hydrolase-1" evidence="1">
    <location>
        <begin position="52"/>
        <end position="261"/>
    </location>
</feature>
<keyword evidence="3" id="KW-1185">Reference proteome</keyword>
<evidence type="ECO:0000313" key="3">
    <source>
        <dbReference type="Proteomes" id="UP001500556"/>
    </source>
</evidence>
<name>A0ABP8Y5X8_9MICO</name>
<dbReference type="Pfam" id="PF12697">
    <property type="entry name" value="Abhydrolase_6"/>
    <property type="match status" value="1"/>
</dbReference>
<proteinExistence type="predicted"/>
<evidence type="ECO:0000259" key="1">
    <source>
        <dbReference type="Pfam" id="PF12697"/>
    </source>
</evidence>
<comment type="caution">
    <text evidence="2">The sequence shown here is derived from an EMBL/GenBank/DDBJ whole genome shotgun (WGS) entry which is preliminary data.</text>
</comment>
<reference evidence="3" key="1">
    <citation type="journal article" date="2019" name="Int. J. Syst. Evol. Microbiol.">
        <title>The Global Catalogue of Microorganisms (GCM) 10K type strain sequencing project: providing services to taxonomists for standard genome sequencing and annotation.</title>
        <authorList>
            <consortium name="The Broad Institute Genomics Platform"/>
            <consortium name="The Broad Institute Genome Sequencing Center for Infectious Disease"/>
            <person name="Wu L."/>
            <person name="Ma J."/>
        </authorList>
    </citation>
    <scope>NUCLEOTIDE SEQUENCE [LARGE SCALE GENOMIC DNA]</scope>
    <source>
        <strain evidence="3">JCM 18961</strain>
    </source>
</reference>